<evidence type="ECO:0000256" key="1">
    <source>
        <dbReference type="SAM" id="MobiDB-lite"/>
    </source>
</evidence>
<keyword evidence="2" id="KW-0732">Signal</keyword>
<dbReference type="PROSITE" id="PS51257">
    <property type="entry name" value="PROKAR_LIPOPROTEIN"/>
    <property type="match status" value="1"/>
</dbReference>
<dbReference type="EMBL" id="JAPZVP010000024">
    <property type="protein sequence ID" value="MDA1362495.1"/>
    <property type="molecule type" value="Genomic_DNA"/>
</dbReference>
<evidence type="ECO:0000313" key="3">
    <source>
        <dbReference type="EMBL" id="MDA1362495.1"/>
    </source>
</evidence>
<dbReference type="Proteomes" id="UP001146067">
    <property type="component" value="Unassembled WGS sequence"/>
</dbReference>
<sequence>MKRLAIVTALLIPFAATGCNADPSDGEDSSSEGPSRQTAVELVQVSEPGGMTGGALLEGPVFDEEGRLFLVDVLALPDEP</sequence>
<evidence type="ECO:0000313" key="4">
    <source>
        <dbReference type="Proteomes" id="UP001146067"/>
    </source>
</evidence>
<proteinExistence type="predicted"/>
<accession>A0A9X3PP83</accession>
<organism evidence="3 4">
    <name type="scientific">Glycomyces luteolus</name>
    <dbReference type="NCBI Taxonomy" id="2670330"/>
    <lineage>
        <taxon>Bacteria</taxon>
        <taxon>Bacillati</taxon>
        <taxon>Actinomycetota</taxon>
        <taxon>Actinomycetes</taxon>
        <taxon>Glycomycetales</taxon>
        <taxon>Glycomycetaceae</taxon>
        <taxon>Glycomyces</taxon>
    </lineage>
</organism>
<gene>
    <name evidence="3" type="ORF">O1R50_22930</name>
</gene>
<keyword evidence="4" id="KW-1185">Reference proteome</keyword>
<feature type="signal peptide" evidence="2">
    <location>
        <begin position="1"/>
        <end position="21"/>
    </location>
</feature>
<dbReference type="AlphaFoldDB" id="A0A9X3PP83"/>
<evidence type="ECO:0008006" key="5">
    <source>
        <dbReference type="Google" id="ProtNLM"/>
    </source>
</evidence>
<reference evidence="3" key="1">
    <citation type="submission" date="2022-12" db="EMBL/GenBank/DDBJ databases">
        <title>Gycomyces niveus sp.nov.,a novel actinomycete isolated from soil in Shouguan.</title>
        <authorList>
            <person name="Yang X."/>
        </authorList>
    </citation>
    <scope>NUCLEOTIDE SEQUENCE</scope>
    <source>
        <strain evidence="3">NEAU-A15</strain>
    </source>
</reference>
<feature type="chain" id="PRO_5040772041" description="Phytase-like domain-containing protein" evidence="2">
    <location>
        <begin position="22"/>
        <end position="80"/>
    </location>
</feature>
<feature type="region of interest" description="Disordered" evidence="1">
    <location>
        <begin position="17"/>
        <end position="38"/>
    </location>
</feature>
<protein>
    <recommendedName>
        <fullName evidence="5">Phytase-like domain-containing protein</fullName>
    </recommendedName>
</protein>
<name>A0A9X3PP83_9ACTN</name>
<comment type="caution">
    <text evidence="3">The sequence shown here is derived from an EMBL/GenBank/DDBJ whole genome shotgun (WGS) entry which is preliminary data.</text>
</comment>
<dbReference type="RefSeq" id="WP_270112579.1">
    <property type="nucleotide sequence ID" value="NZ_JAPZVP010000024.1"/>
</dbReference>
<evidence type="ECO:0000256" key="2">
    <source>
        <dbReference type="SAM" id="SignalP"/>
    </source>
</evidence>